<evidence type="ECO:0000259" key="7">
    <source>
        <dbReference type="PROSITE" id="PS51064"/>
    </source>
</evidence>
<organism evidence="8 9">
    <name type="scientific">Plakobranchus ocellatus</name>
    <dbReference type="NCBI Taxonomy" id="259542"/>
    <lineage>
        <taxon>Eukaryota</taxon>
        <taxon>Metazoa</taxon>
        <taxon>Spiralia</taxon>
        <taxon>Lophotrochozoa</taxon>
        <taxon>Mollusca</taxon>
        <taxon>Gastropoda</taxon>
        <taxon>Heterobranchia</taxon>
        <taxon>Euthyneura</taxon>
        <taxon>Panpulmonata</taxon>
        <taxon>Sacoglossa</taxon>
        <taxon>Placobranchoidea</taxon>
        <taxon>Plakobranchidae</taxon>
        <taxon>Plakobranchus</taxon>
    </lineage>
</organism>
<comment type="caution">
    <text evidence="8">The sequence shown here is derived from an EMBL/GenBank/DDBJ whole genome shotgun (WGS) entry which is preliminary data.</text>
</comment>
<feature type="compositionally biased region" description="Pro residues" evidence="6">
    <location>
        <begin position="144"/>
        <end position="154"/>
    </location>
</feature>
<dbReference type="Proteomes" id="UP000735302">
    <property type="component" value="Unassembled WGS sequence"/>
</dbReference>
<dbReference type="GO" id="GO:0016020">
    <property type="term" value="C:membrane"/>
    <property type="evidence" value="ECO:0007669"/>
    <property type="project" value="UniProtKB-SubCell"/>
</dbReference>
<dbReference type="InterPro" id="IPR002404">
    <property type="entry name" value="IRS_PTB"/>
</dbReference>
<feature type="compositionally biased region" description="Polar residues" evidence="6">
    <location>
        <begin position="265"/>
        <end position="281"/>
    </location>
</feature>
<dbReference type="PANTHER" id="PTHR21258">
    <property type="entry name" value="DOCKING PROTEIN RELATED"/>
    <property type="match status" value="1"/>
</dbReference>
<feature type="region of interest" description="Disordered" evidence="6">
    <location>
        <begin position="433"/>
        <end position="457"/>
    </location>
</feature>
<dbReference type="CDD" id="cd01202">
    <property type="entry name" value="PTB_FRS2"/>
    <property type="match status" value="1"/>
</dbReference>
<evidence type="ECO:0000256" key="1">
    <source>
        <dbReference type="ARBA" id="ARBA00004370"/>
    </source>
</evidence>
<comment type="subcellular location">
    <subcellularLocation>
        <location evidence="1">Membrane</location>
    </subcellularLocation>
</comment>
<keyword evidence="5" id="KW-0449">Lipoprotein</keyword>
<evidence type="ECO:0000256" key="2">
    <source>
        <dbReference type="ARBA" id="ARBA00022553"/>
    </source>
</evidence>
<dbReference type="AlphaFoldDB" id="A0AAV4DHQ9"/>
<dbReference type="SUPFAM" id="SSF50729">
    <property type="entry name" value="PH domain-like"/>
    <property type="match status" value="1"/>
</dbReference>
<keyword evidence="9" id="KW-1185">Reference proteome</keyword>
<dbReference type="GO" id="GO:0005104">
    <property type="term" value="F:fibroblast growth factor receptor binding"/>
    <property type="evidence" value="ECO:0007669"/>
    <property type="project" value="TreeGrafter"/>
</dbReference>
<dbReference type="GO" id="GO:0005737">
    <property type="term" value="C:cytoplasm"/>
    <property type="evidence" value="ECO:0007669"/>
    <property type="project" value="TreeGrafter"/>
</dbReference>
<feature type="region of interest" description="Disordered" evidence="6">
    <location>
        <begin position="265"/>
        <end position="288"/>
    </location>
</feature>
<keyword evidence="2" id="KW-0597">Phosphoprotein</keyword>
<feature type="region of interest" description="Disordered" evidence="6">
    <location>
        <begin position="109"/>
        <end position="155"/>
    </location>
</feature>
<evidence type="ECO:0000256" key="5">
    <source>
        <dbReference type="ARBA" id="ARBA00023288"/>
    </source>
</evidence>
<evidence type="ECO:0000256" key="4">
    <source>
        <dbReference type="ARBA" id="ARBA00023136"/>
    </source>
</evidence>
<dbReference type="InterPro" id="IPR011993">
    <property type="entry name" value="PH-like_dom_sf"/>
</dbReference>
<feature type="compositionally biased region" description="Low complexity" evidence="6">
    <location>
        <begin position="389"/>
        <end position="400"/>
    </location>
</feature>
<feature type="compositionally biased region" description="Polar residues" evidence="6">
    <location>
        <begin position="109"/>
        <end position="143"/>
    </location>
</feature>
<dbReference type="PANTHER" id="PTHR21258:SF55">
    <property type="entry name" value="FI23523P1"/>
    <property type="match status" value="1"/>
</dbReference>
<dbReference type="InterPro" id="IPR038742">
    <property type="entry name" value="FRS2_PTB"/>
</dbReference>
<dbReference type="GO" id="GO:0008543">
    <property type="term" value="P:fibroblast growth factor receptor signaling pathway"/>
    <property type="evidence" value="ECO:0007669"/>
    <property type="project" value="TreeGrafter"/>
</dbReference>
<protein>
    <submittedName>
        <fullName evidence="8">Fibroblast growth factor receptor substrate 2-like</fullName>
    </submittedName>
</protein>
<gene>
    <name evidence="8" type="ORF">PoB_007004200</name>
</gene>
<evidence type="ECO:0000256" key="3">
    <source>
        <dbReference type="ARBA" id="ARBA00022707"/>
    </source>
</evidence>
<dbReference type="SMART" id="SM00310">
    <property type="entry name" value="PTBI"/>
    <property type="match status" value="1"/>
</dbReference>
<keyword evidence="8" id="KW-0675">Receptor</keyword>
<feature type="domain" description="IRS-type PTB" evidence="7">
    <location>
        <begin position="8"/>
        <end position="111"/>
    </location>
</feature>
<evidence type="ECO:0000256" key="6">
    <source>
        <dbReference type="SAM" id="MobiDB-lite"/>
    </source>
</evidence>
<name>A0AAV4DHQ9_9GAST</name>
<dbReference type="EMBL" id="BLXT01007889">
    <property type="protein sequence ID" value="GFO43537.1"/>
    <property type="molecule type" value="Genomic_DNA"/>
</dbReference>
<feature type="region of interest" description="Disordered" evidence="6">
    <location>
        <begin position="389"/>
        <end position="421"/>
    </location>
</feature>
<dbReference type="InterPro" id="IPR050996">
    <property type="entry name" value="Docking_Protein_DOK"/>
</dbReference>
<dbReference type="Pfam" id="PF02174">
    <property type="entry name" value="IRS"/>
    <property type="match status" value="1"/>
</dbReference>
<accession>A0AAV4DHQ9</accession>
<evidence type="ECO:0000313" key="9">
    <source>
        <dbReference type="Proteomes" id="UP000735302"/>
    </source>
</evidence>
<proteinExistence type="predicted"/>
<sequence>MGCTHSAESGSSNVQSFRVYNVNDRGVELHRGTIQICDGDLVLYQKNKNPIRWPLRCLRRYGYDAELFSFESGRRCAMPPGIYAFKCTRAEDLFNLVQDSIQRAGELVQPTTHHAQSPASFNGASVQHSRPSSQRTYQTTTTMSPPPENRPPPVAINGGYDSNSHLYVNGSVAQNAGHEYTNTSILNQNHGAFQIDGAAALVDFLHNPPGIGNGRSQVNYAELCMPDSISDPISPDSEAEQHRSTHCTDPVVRFSQSYTATEKNVLRDNQPSSASKDTSCHQAAKNDMFPPMEDVVSANYVNLTVEENDAAAGGAAAPTATGGLPSVLQAPNATSVNCAHPLPPPSVLPSTQDMVTNYANLALQPPKASKAVNQVNYILIEHKYQNGDSASGAAGNGNNSPISPTDLTPFPESPSRKTESYAVIDFDRTVALSNVTKPVEDEGGRKTRHNSTIEGIP</sequence>
<keyword evidence="3" id="KW-0519">Myristate</keyword>
<dbReference type="SMART" id="SM01244">
    <property type="entry name" value="IRS"/>
    <property type="match status" value="1"/>
</dbReference>
<dbReference type="PROSITE" id="PS51064">
    <property type="entry name" value="IRS_PTB"/>
    <property type="match status" value="1"/>
</dbReference>
<keyword evidence="4" id="KW-0472">Membrane</keyword>
<evidence type="ECO:0000313" key="8">
    <source>
        <dbReference type="EMBL" id="GFO43537.1"/>
    </source>
</evidence>
<dbReference type="Gene3D" id="2.30.29.30">
    <property type="entry name" value="Pleckstrin-homology domain (PH domain)/Phosphotyrosine-binding domain (PTB)"/>
    <property type="match status" value="1"/>
</dbReference>
<reference evidence="8 9" key="1">
    <citation type="journal article" date="2021" name="Elife">
        <title>Chloroplast acquisition without the gene transfer in kleptoplastic sea slugs, Plakobranchus ocellatus.</title>
        <authorList>
            <person name="Maeda T."/>
            <person name="Takahashi S."/>
            <person name="Yoshida T."/>
            <person name="Shimamura S."/>
            <person name="Takaki Y."/>
            <person name="Nagai Y."/>
            <person name="Toyoda A."/>
            <person name="Suzuki Y."/>
            <person name="Arimoto A."/>
            <person name="Ishii H."/>
            <person name="Satoh N."/>
            <person name="Nishiyama T."/>
            <person name="Hasebe M."/>
            <person name="Maruyama T."/>
            <person name="Minagawa J."/>
            <person name="Obokata J."/>
            <person name="Shigenobu S."/>
        </authorList>
    </citation>
    <scope>NUCLEOTIDE SEQUENCE [LARGE SCALE GENOMIC DNA]</scope>
</reference>
<dbReference type="GO" id="GO:0005068">
    <property type="term" value="F:transmembrane receptor protein tyrosine kinase adaptor activity"/>
    <property type="evidence" value="ECO:0007669"/>
    <property type="project" value="TreeGrafter"/>
</dbReference>